<keyword evidence="4 10" id="KW-1134">Transmembrane beta strand</keyword>
<dbReference type="AlphaFoldDB" id="A0A4R3Y8S4"/>
<evidence type="ECO:0000256" key="12">
    <source>
        <dbReference type="SAM" id="SignalP"/>
    </source>
</evidence>
<evidence type="ECO:0000256" key="5">
    <source>
        <dbReference type="ARBA" id="ARBA00022692"/>
    </source>
</evidence>
<dbReference type="InterPro" id="IPR012910">
    <property type="entry name" value="Plug_dom"/>
</dbReference>
<comment type="caution">
    <text evidence="15">The sequence shown here is derived from an EMBL/GenBank/DDBJ whole genome shotgun (WGS) entry which is preliminary data.</text>
</comment>
<evidence type="ECO:0000256" key="1">
    <source>
        <dbReference type="ARBA" id="ARBA00004571"/>
    </source>
</evidence>
<feature type="signal peptide" evidence="12">
    <location>
        <begin position="1"/>
        <end position="32"/>
    </location>
</feature>
<dbReference type="Gene3D" id="2.40.170.20">
    <property type="entry name" value="TonB-dependent receptor, beta-barrel domain"/>
    <property type="match status" value="1"/>
</dbReference>
<dbReference type="Pfam" id="PF07715">
    <property type="entry name" value="Plug"/>
    <property type="match status" value="1"/>
</dbReference>
<evidence type="ECO:0000256" key="11">
    <source>
        <dbReference type="RuleBase" id="RU003357"/>
    </source>
</evidence>
<feature type="domain" description="TonB-dependent receptor-like beta-barrel" evidence="13">
    <location>
        <begin position="194"/>
        <end position="620"/>
    </location>
</feature>
<feature type="domain" description="TonB-dependent receptor plug" evidence="14">
    <location>
        <begin position="64"/>
        <end position="172"/>
    </location>
</feature>
<dbReference type="PANTHER" id="PTHR30069:SF27">
    <property type="entry name" value="BLL4766 PROTEIN"/>
    <property type="match status" value="1"/>
</dbReference>
<gene>
    <name evidence="15" type="ORF">EDC63_10513</name>
</gene>
<keyword evidence="16" id="KW-1185">Reference proteome</keyword>
<evidence type="ECO:0000256" key="4">
    <source>
        <dbReference type="ARBA" id="ARBA00022452"/>
    </source>
</evidence>
<dbReference type="SUPFAM" id="SSF56935">
    <property type="entry name" value="Porins"/>
    <property type="match status" value="1"/>
</dbReference>
<protein>
    <submittedName>
        <fullName evidence="15">Iron complex outermembrane receptor protein</fullName>
    </submittedName>
</protein>
<evidence type="ECO:0000256" key="7">
    <source>
        <dbReference type="ARBA" id="ARBA00023136"/>
    </source>
</evidence>
<evidence type="ECO:0000259" key="13">
    <source>
        <dbReference type="Pfam" id="PF00593"/>
    </source>
</evidence>
<evidence type="ECO:0000256" key="6">
    <source>
        <dbReference type="ARBA" id="ARBA00023077"/>
    </source>
</evidence>
<dbReference type="PANTHER" id="PTHR30069">
    <property type="entry name" value="TONB-DEPENDENT OUTER MEMBRANE RECEPTOR"/>
    <property type="match status" value="1"/>
</dbReference>
<sequence length="690" mass="77349">MVWKMLVLPGSRCRQRISILSLLLSFALSALAAELQQTGGILSEQEFLTEMPVVLSVSRLAQPTSETPGAVTVIDRDMIRASGFREIPDLFRLVPGFYVGYFNGHEAVVGHGLPNRYFGRVQVLVDGRSVYMPLWGQVHWSDLPLAIEDIERIEVTRGPNAASYGSNSFLGVINIITRHSREDRGGLLSFSAGNKSTSDGTMRYGGQLSDWDYRLTASYRTDEGFNDKNDSKRIHLMTLRADRQLDKTDSLHMQFGYNGGTRGVGGDNELDPSRDRKIVSHFVQFKWQRVAGPEDETSIQFSHSFRSSNEIADTVPYSANIPNTPFSVPILSATLNDVTRSERYDLEFQRNQSLLAGFRFSWGGSIQANRDYAPFYLGTQEVSQNNLQRVFGNGEWRVSPKLILNAGAMFEHNDLTGSAWSPRASINYHIKPDHTIRVGISKALRTPTLLEENANYKLQLPVDLSLLGQPVSIVSIPRFINSGGLKPEEITTSEVGYLGQIPNYGLSIDLRFYRDEIKNVINQFQVSCPVTIPGLLQPVSFNCHSFRNDGLMTVDGIETQLRWSPEPKTQFILGNAYTRTVSYAFDTGVAEDLQRSNPNHILSLLMMHGFSNGLDVSLGYYQVSDMHALGDGQALPTNRRLDARIAKKFLLGGKKAEMGIVIQNLGDPYNEFRWDNSFDRRTFVTFRLEL</sequence>
<keyword evidence="5 10" id="KW-0812">Transmembrane</keyword>
<keyword evidence="8 15" id="KW-0675">Receptor</keyword>
<evidence type="ECO:0000256" key="8">
    <source>
        <dbReference type="ARBA" id="ARBA00023170"/>
    </source>
</evidence>
<keyword evidence="7 10" id="KW-0472">Membrane</keyword>
<dbReference type="PROSITE" id="PS52016">
    <property type="entry name" value="TONB_DEPENDENT_REC_3"/>
    <property type="match status" value="1"/>
</dbReference>
<dbReference type="Pfam" id="PF00593">
    <property type="entry name" value="TonB_dep_Rec_b-barrel"/>
    <property type="match status" value="1"/>
</dbReference>
<dbReference type="InterPro" id="IPR000531">
    <property type="entry name" value="Beta-barrel_TonB"/>
</dbReference>
<name>A0A4R3Y8S4_9PROT</name>
<evidence type="ECO:0000256" key="9">
    <source>
        <dbReference type="ARBA" id="ARBA00023237"/>
    </source>
</evidence>
<feature type="chain" id="PRO_5020222417" evidence="12">
    <location>
        <begin position="33"/>
        <end position="690"/>
    </location>
</feature>
<evidence type="ECO:0000313" key="16">
    <source>
        <dbReference type="Proteomes" id="UP000295367"/>
    </source>
</evidence>
<dbReference type="InterPro" id="IPR037066">
    <property type="entry name" value="Plug_dom_sf"/>
</dbReference>
<dbReference type="RefSeq" id="WP_165922937.1">
    <property type="nucleotide sequence ID" value="NZ_SMCO01000005.1"/>
</dbReference>
<keyword evidence="12" id="KW-0732">Signal</keyword>
<keyword evidence="3 10" id="KW-0813">Transport</keyword>
<dbReference type="GO" id="GO:0009279">
    <property type="term" value="C:cell outer membrane"/>
    <property type="evidence" value="ECO:0007669"/>
    <property type="project" value="UniProtKB-SubCell"/>
</dbReference>
<dbReference type="Gene3D" id="2.170.130.10">
    <property type="entry name" value="TonB-dependent receptor, plug domain"/>
    <property type="match status" value="1"/>
</dbReference>
<dbReference type="Proteomes" id="UP000295367">
    <property type="component" value="Unassembled WGS sequence"/>
</dbReference>
<reference evidence="15 16" key="1">
    <citation type="submission" date="2019-03" db="EMBL/GenBank/DDBJ databases">
        <title>Genomic Encyclopedia of Type Strains, Phase IV (KMG-IV): sequencing the most valuable type-strain genomes for metagenomic binning, comparative biology and taxonomic classification.</title>
        <authorList>
            <person name="Goeker M."/>
        </authorList>
    </citation>
    <scope>NUCLEOTIDE SEQUENCE [LARGE SCALE GENOMIC DNA]</scope>
    <source>
        <strain evidence="15 16">DSM 100309</strain>
    </source>
</reference>
<dbReference type="InterPro" id="IPR039426">
    <property type="entry name" value="TonB-dep_rcpt-like"/>
</dbReference>
<evidence type="ECO:0000313" key="15">
    <source>
        <dbReference type="EMBL" id="TCV87348.1"/>
    </source>
</evidence>
<accession>A0A4R3Y8S4</accession>
<organism evidence="15 16">
    <name type="scientific">Sulfurirhabdus autotrophica</name>
    <dbReference type="NCBI Taxonomy" id="1706046"/>
    <lineage>
        <taxon>Bacteria</taxon>
        <taxon>Pseudomonadati</taxon>
        <taxon>Pseudomonadota</taxon>
        <taxon>Betaproteobacteria</taxon>
        <taxon>Nitrosomonadales</taxon>
        <taxon>Sulfuricellaceae</taxon>
        <taxon>Sulfurirhabdus</taxon>
    </lineage>
</organism>
<evidence type="ECO:0000256" key="3">
    <source>
        <dbReference type="ARBA" id="ARBA00022448"/>
    </source>
</evidence>
<evidence type="ECO:0000259" key="14">
    <source>
        <dbReference type="Pfam" id="PF07715"/>
    </source>
</evidence>
<dbReference type="InterPro" id="IPR036942">
    <property type="entry name" value="Beta-barrel_TonB_sf"/>
</dbReference>
<comment type="similarity">
    <text evidence="2 10 11">Belongs to the TonB-dependent receptor family.</text>
</comment>
<proteinExistence type="inferred from homology"/>
<dbReference type="GO" id="GO:0044718">
    <property type="term" value="P:siderophore transmembrane transport"/>
    <property type="evidence" value="ECO:0007669"/>
    <property type="project" value="TreeGrafter"/>
</dbReference>
<dbReference type="GO" id="GO:0015344">
    <property type="term" value="F:siderophore uptake transmembrane transporter activity"/>
    <property type="evidence" value="ECO:0007669"/>
    <property type="project" value="TreeGrafter"/>
</dbReference>
<comment type="subcellular location">
    <subcellularLocation>
        <location evidence="1 10">Cell outer membrane</location>
        <topology evidence="1 10">Multi-pass membrane protein</topology>
    </subcellularLocation>
</comment>
<dbReference type="EMBL" id="SMCO01000005">
    <property type="protein sequence ID" value="TCV87348.1"/>
    <property type="molecule type" value="Genomic_DNA"/>
</dbReference>
<evidence type="ECO:0000256" key="2">
    <source>
        <dbReference type="ARBA" id="ARBA00009810"/>
    </source>
</evidence>
<keyword evidence="6 11" id="KW-0798">TonB box</keyword>
<keyword evidence="9 10" id="KW-0998">Cell outer membrane</keyword>
<evidence type="ECO:0000256" key="10">
    <source>
        <dbReference type="PROSITE-ProRule" id="PRU01360"/>
    </source>
</evidence>